<dbReference type="InterPro" id="IPR016181">
    <property type="entry name" value="Acyl_CoA_acyltransferase"/>
</dbReference>
<dbReference type="EMBL" id="BMWE01000013">
    <property type="protein sequence ID" value="GGY33860.1"/>
    <property type="molecule type" value="Genomic_DNA"/>
</dbReference>
<comment type="caution">
    <text evidence="2">The sequence shown here is derived from an EMBL/GenBank/DDBJ whole genome shotgun (WGS) entry which is preliminary data.</text>
</comment>
<dbReference type="PROSITE" id="PS51186">
    <property type="entry name" value="GNAT"/>
    <property type="match status" value="1"/>
</dbReference>
<evidence type="ECO:0000259" key="1">
    <source>
        <dbReference type="PROSITE" id="PS51186"/>
    </source>
</evidence>
<dbReference type="SUPFAM" id="SSF55729">
    <property type="entry name" value="Acyl-CoA N-acyltransferases (Nat)"/>
    <property type="match status" value="1"/>
</dbReference>
<reference evidence="3" key="1">
    <citation type="journal article" date="2019" name="Int. J. Syst. Evol. Microbiol.">
        <title>The Global Catalogue of Microorganisms (GCM) 10K type strain sequencing project: providing services to taxonomists for standard genome sequencing and annotation.</title>
        <authorList>
            <consortium name="The Broad Institute Genomics Platform"/>
            <consortium name="The Broad Institute Genome Sequencing Center for Infectious Disease"/>
            <person name="Wu L."/>
            <person name="Ma J."/>
        </authorList>
    </citation>
    <scope>NUCLEOTIDE SEQUENCE [LARGE SCALE GENOMIC DNA]</scope>
    <source>
        <strain evidence="3">JCM 4957</strain>
    </source>
</reference>
<keyword evidence="3" id="KW-1185">Reference proteome</keyword>
<dbReference type="Gene3D" id="3.40.630.30">
    <property type="match status" value="1"/>
</dbReference>
<protein>
    <recommendedName>
        <fullName evidence="1">N-acetyltransferase domain-containing protein</fullName>
    </recommendedName>
</protein>
<name>A0ABQ3A6J5_9ACTN</name>
<proteinExistence type="predicted"/>
<gene>
    <name evidence="2" type="ORF">GCM10010384_46330</name>
</gene>
<dbReference type="InterPro" id="IPR000182">
    <property type="entry name" value="GNAT_dom"/>
</dbReference>
<evidence type="ECO:0000313" key="3">
    <source>
        <dbReference type="Proteomes" id="UP000653308"/>
    </source>
</evidence>
<dbReference type="Pfam" id="PF00583">
    <property type="entry name" value="Acetyltransf_1"/>
    <property type="match status" value="1"/>
</dbReference>
<accession>A0ABQ3A6J5</accession>
<sequence length="303" mass="32152">MRFGPARACAAVHARAVRPAGRDAEPENALPGRPAGCWGVPMPHGDHAALLELLDRELRRGARPDGPGARIERTGRVVRQVATGQGCWNGVVWSALDEATVDAVIAEQVGYYSALGLDFEWKSYGYDGPADLGRRLCAAGFTPGPEETLMAARIADLDLDADLPHGVRVEPVTDSAGVDLVADVHAKAFGADSSWLRDRLLARLSAAPDTVVAVVAMAGDEPVSAARMELPPGTRFAGLWGGGTVADWRGRGIYRALVAHRAHAAAARGYRCLQVDASSRSRPILERLGFASLTTTTPYVYAP</sequence>
<evidence type="ECO:0000313" key="2">
    <source>
        <dbReference type="EMBL" id="GGY33860.1"/>
    </source>
</evidence>
<organism evidence="2 3">
    <name type="scientific">Streptomyces djakartensis</name>
    <dbReference type="NCBI Taxonomy" id="68193"/>
    <lineage>
        <taxon>Bacteria</taxon>
        <taxon>Bacillati</taxon>
        <taxon>Actinomycetota</taxon>
        <taxon>Actinomycetes</taxon>
        <taxon>Kitasatosporales</taxon>
        <taxon>Streptomycetaceae</taxon>
        <taxon>Streptomyces</taxon>
    </lineage>
</organism>
<dbReference type="Proteomes" id="UP000653308">
    <property type="component" value="Unassembled WGS sequence"/>
</dbReference>
<feature type="domain" description="N-acetyltransferase" evidence="1">
    <location>
        <begin position="167"/>
        <end position="303"/>
    </location>
</feature>